<protein>
    <submittedName>
        <fullName evidence="1">Uncharacterized protein</fullName>
    </submittedName>
</protein>
<evidence type="ECO:0000313" key="1">
    <source>
        <dbReference type="EMBL" id="MBE1496192.1"/>
    </source>
</evidence>
<accession>A0ABR9HZS5</accession>
<gene>
    <name evidence="1" type="ORF">H4696_003292</name>
</gene>
<organism evidence="1 2">
    <name type="scientific">Amycolatopsis lexingtonensis</name>
    <dbReference type="NCBI Taxonomy" id="218822"/>
    <lineage>
        <taxon>Bacteria</taxon>
        <taxon>Bacillati</taxon>
        <taxon>Actinomycetota</taxon>
        <taxon>Actinomycetes</taxon>
        <taxon>Pseudonocardiales</taxon>
        <taxon>Pseudonocardiaceae</taxon>
        <taxon>Amycolatopsis</taxon>
    </lineage>
</organism>
<dbReference type="RefSeq" id="WP_086856622.1">
    <property type="nucleotide sequence ID" value="NZ_MUMJ01000036.1"/>
</dbReference>
<dbReference type="EMBL" id="JADBEG010000001">
    <property type="protein sequence ID" value="MBE1496192.1"/>
    <property type="molecule type" value="Genomic_DNA"/>
</dbReference>
<proteinExistence type="predicted"/>
<evidence type="ECO:0000313" key="2">
    <source>
        <dbReference type="Proteomes" id="UP000631670"/>
    </source>
</evidence>
<keyword evidence="2" id="KW-1185">Reference proteome</keyword>
<name>A0ABR9HZS5_9PSEU</name>
<sequence>MTQSTTDLAGPGIAISRARLKAAYAAHPPEPLPGVVEAVGGLLVTTPGPVPRYSVAPAR</sequence>
<reference evidence="1 2" key="1">
    <citation type="submission" date="2020-10" db="EMBL/GenBank/DDBJ databases">
        <title>Sequencing the genomes of 1000 actinobacteria strains.</title>
        <authorList>
            <person name="Klenk H.-P."/>
        </authorList>
    </citation>
    <scope>NUCLEOTIDE SEQUENCE [LARGE SCALE GENOMIC DNA]</scope>
    <source>
        <strain evidence="1 2">DSM 44653</strain>
    </source>
</reference>
<dbReference type="Proteomes" id="UP000631670">
    <property type="component" value="Unassembled WGS sequence"/>
</dbReference>
<comment type="caution">
    <text evidence="1">The sequence shown here is derived from an EMBL/GenBank/DDBJ whole genome shotgun (WGS) entry which is preliminary data.</text>
</comment>